<protein>
    <submittedName>
        <fullName evidence="7">RNA polymerase sigma-70 factor (ECF subfamily)</fullName>
    </submittedName>
</protein>
<dbReference type="InterPro" id="IPR007627">
    <property type="entry name" value="RNA_pol_sigma70_r2"/>
</dbReference>
<reference evidence="7 8" key="1">
    <citation type="submission" date="2019-02" db="EMBL/GenBank/DDBJ databases">
        <title>Genomic Encyclopedia of Type Strains, Phase IV (KMG-IV): sequencing the most valuable type-strain genomes for metagenomic binning, comparative biology and taxonomic classification.</title>
        <authorList>
            <person name="Goeker M."/>
        </authorList>
    </citation>
    <scope>NUCLEOTIDE SEQUENCE [LARGE SCALE GENOMIC DNA]</scope>
    <source>
        <strain evidence="7 8">DSM 18116</strain>
    </source>
</reference>
<dbReference type="Proteomes" id="UP000293874">
    <property type="component" value="Unassembled WGS sequence"/>
</dbReference>
<organism evidence="7 8">
    <name type="scientific">Pseudobacter ginsenosidimutans</name>
    <dbReference type="NCBI Taxonomy" id="661488"/>
    <lineage>
        <taxon>Bacteria</taxon>
        <taxon>Pseudomonadati</taxon>
        <taxon>Bacteroidota</taxon>
        <taxon>Chitinophagia</taxon>
        <taxon>Chitinophagales</taxon>
        <taxon>Chitinophagaceae</taxon>
        <taxon>Pseudobacter</taxon>
    </lineage>
</organism>
<dbReference type="PANTHER" id="PTHR43133:SF46">
    <property type="entry name" value="RNA POLYMERASE SIGMA-70 FACTOR ECF SUBFAMILY"/>
    <property type="match status" value="1"/>
</dbReference>
<proteinExistence type="inferred from homology"/>
<evidence type="ECO:0000259" key="5">
    <source>
        <dbReference type="Pfam" id="PF04542"/>
    </source>
</evidence>
<evidence type="ECO:0000259" key="6">
    <source>
        <dbReference type="Pfam" id="PF08281"/>
    </source>
</evidence>
<dbReference type="Gene3D" id="1.10.1740.10">
    <property type="match status" value="1"/>
</dbReference>
<comment type="caution">
    <text evidence="7">The sequence shown here is derived from an EMBL/GenBank/DDBJ whole genome shotgun (WGS) entry which is preliminary data.</text>
</comment>
<dbReference type="Pfam" id="PF04542">
    <property type="entry name" value="Sigma70_r2"/>
    <property type="match status" value="1"/>
</dbReference>
<dbReference type="InterPro" id="IPR013325">
    <property type="entry name" value="RNA_pol_sigma_r2"/>
</dbReference>
<dbReference type="GO" id="GO:0006352">
    <property type="term" value="P:DNA-templated transcription initiation"/>
    <property type="evidence" value="ECO:0007669"/>
    <property type="project" value="InterPro"/>
</dbReference>
<name>A0A4Q7MZB9_9BACT</name>
<dbReference type="RefSeq" id="WP_130539059.1">
    <property type="nucleotide sequence ID" value="NZ_CP042431.1"/>
</dbReference>
<evidence type="ECO:0000256" key="4">
    <source>
        <dbReference type="ARBA" id="ARBA00023163"/>
    </source>
</evidence>
<dbReference type="NCBIfam" id="TIGR02937">
    <property type="entry name" value="sigma70-ECF"/>
    <property type="match status" value="1"/>
</dbReference>
<evidence type="ECO:0000256" key="1">
    <source>
        <dbReference type="ARBA" id="ARBA00010641"/>
    </source>
</evidence>
<dbReference type="GO" id="GO:0016987">
    <property type="term" value="F:sigma factor activity"/>
    <property type="evidence" value="ECO:0007669"/>
    <property type="project" value="UniProtKB-KW"/>
</dbReference>
<evidence type="ECO:0000313" key="7">
    <source>
        <dbReference type="EMBL" id="RZS74607.1"/>
    </source>
</evidence>
<dbReference type="PANTHER" id="PTHR43133">
    <property type="entry name" value="RNA POLYMERASE ECF-TYPE SIGMA FACTO"/>
    <property type="match status" value="1"/>
</dbReference>
<dbReference type="InterPro" id="IPR039425">
    <property type="entry name" value="RNA_pol_sigma-70-like"/>
</dbReference>
<dbReference type="AlphaFoldDB" id="A0A4Q7MZB9"/>
<accession>A0A4Q7MZB9</accession>
<dbReference type="InterPro" id="IPR036388">
    <property type="entry name" value="WH-like_DNA-bd_sf"/>
</dbReference>
<evidence type="ECO:0000313" key="8">
    <source>
        <dbReference type="Proteomes" id="UP000293874"/>
    </source>
</evidence>
<feature type="domain" description="RNA polymerase sigma-70 region 2" evidence="5">
    <location>
        <begin position="28"/>
        <end position="94"/>
    </location>
</feature>
<comment type="similarity">
    <text evidence="1">Belongs to the sigma-70 factor family. ECF subfamily.</text>
</comment>
<feature type="domain" description="RNA polymerase sigma factor 70 region 4 type 2" evidence="6">
    <location>
        <begin position="127"/>
        <end position="178"/>
    </location>
</feature>
<gene>
    <name evidence="7" type="ORF">EV199_0456</name>
</gene>
<dbReference type="InterPro" id="IPR013249">
    <property type="entry name" value="RNA_pol_sigma70_r4_t2"/>
</dbReference>
<dbReference type="SUPFAM" id="SSF88946">
    <property type="entry name" value="Sigma2 domain of RNA polymerase sigma factors"/>
    <property type="match status" value="1"/>
</dbReference>
<dbReference type="EMBL" id="SGXA01000001">
    <property type="protein sequence ID" value="RZS74607.1"/>
    <property type="molecule type" value="Genomic_DNA"/>
</dbReference>
<keyword evidence="8" id="KW-1185">Reference proteome</keyword>
<dbReference type="Gene3D" id="1.10.10.10">
    <property type="entry name" value="Winged helix-like DNA-binding domain superfamily/Winged helix DNA-binding domain"/>
    <property type="match status" value="1"/>
</dbReference>
<sequence length="205" mass="23450">MSANQTQNESELLLRIARGEEEAMRMIFDLYYSRLRYYASSIIEHEEDARDLAQDALLQLWNNRSQFAAQKETNLAAWLFTVVRRDCLDYCKHRKVKNSKEEQIASLAPITSEGADSGMVLTEVLVLIYQEIDRLPPGLAEIVRMAYIEELPAATIAEKLNITPNHVRVQKSRAVEKLRNALLKRNLGAPASIAIIISEFFRTRL</sequence>
<keyword evidence="3" id="KW-0731">Sigma factor</keyword>
<dbReference type="Pfam" id="PF08281">
    <property type="entry name" value="Sigma70_r4_2"/>
    <property type="match status" value="1"/>
</dbReference>
<keyword evidence="4" id="KW-0804">Transcription</keyword>
<evidence type="ECO:0000256" key="2">
    <source>
        <dbReference type="ARBA" id="ARBA00023015"/>
    </source>
</evidence>
<dbReference type="GO" id="GO:0003677">
    <property type="term" value="F:DNA binding"/>
    <property type="evidence" value="ECO:0007669"/>
    <property type="project" value="InterPro"/>
</dbReference>
<dbReference type="SUPFAM" id="SSF88659">
    <property type="entry name" value="Sigma3 and sigma4 domains of RNA polymerase sigma factors"/>
    <property type="match status" value="1"/>
</dbReference>
<dbReference type="InterPro" id="IPR013324">
    <property type="entry name" value="RNA_pol_sigma_r3/r4-like"/>
</dbReference>
<dbReference type="OrthoDB" id="1119500at2"/>
<dbReference type="InterPro" id="IPR014284">
    <property type="entry name" value="RNA_pol_sigma-70_dom"/>
</dbReference>
<keyword evidence="2" id="KW-0805">Transcription regulation</keyword>
<evidence type="ECO:0000256" key="3">
    <source>
        <dbReference type="ARBA" id="ARBA00023082"/>
    </source>
</evidence>